<evidence type="ECO:0000313" key="2">
    <source>
        <dbReference type="EMBL" id="RDY12271.1"/>
    </source>
</evidence>
<reference evidence="2" key="1">
    <citation type="submission" date="2018-05" db="EMBL/GenBank/DDBJ databases">
        <title>Draft genome of Mucuna pruriens seed.</title>
        <authorList>
            <person name="Nnadi N.E."/>
            <person name="Vos R."/>
            <person name="Hasami M.H."/>
            <person name="Devisetty U.K."/>
            <person name="Aguiy J.C."/>
        </authorList>
    </citation>
    <scope>NUCLEOTIDE SEQUENCE [LARGE SCALE GENOMIC DNA]</scope>
    <source>
        <strain evidence="2">JCA_2017</strain>
    </source>
</reference>
<comment type="caution">
    <text evidence="2">The sequence shown here is derived from an EMBL/GenBank/DDBJ whole genome shotgun (WGS) entry which is preliminary data.</text>
</comment>
<dbReference type="GO" id="GO:0015074">
    <property type="term" value="P:DNA integration"/>
    <property type="evidence" value="ECO:0007669"/>
    <property type="project" value="InterPro"/>
</dbReference>
<dbReference type="OrthoDB" id="1751476at2759"/>
<dbReference type="PROSITE" id="PS50994">
    <property type="entry name" value="INTEGRASE"/>
    <property type="match status" value="1"/>
</dbReference>
<dbReference type="InterPro" id="IPR039537">
    <property type="entry name" value="Retrotran_Ty1/copia-like"/>
</dbReference>
<dbReference type="InterPro" id="IPR001584">
    <property type="entry name" value="Integrase_cat-core"/>
</dbReference>
<dbReference type="PANTHER" id="PTHR42648:SF21">
    <property type="entry name" value="CYSTEINE-RICH RLK (RECEPTOR-LIKE PROTEIN KINASE) 8"/>
    <property type="match status" value="1"/>
</dbReference>
<dbReference type="PANTHER" id="PTHR42648">
    <property type="entry name" value="TRANSPOSASE, PUTATIVE-RELATED"/>
    <property type="match status" value="1"/>
</dbReference>
<dbReference type="InterPro" id="IPR012337">
    <property type="entry name" value="RNaseH-like_sf"/>
</dbReference>
<feature type="non-terminal residue" evidence="2">
    <location>
        <position position="1"/>
    </location>
</feature>
<feature type="domain" description="Integrase catalytic" evidence="1">
    <location>
        <begin position="43"/>
        <end position="140"/>
    </location>
</feature>
<dbReference type="Proteomes" id="UP000257109">
    <property type="component" value="Unassembled WGS sequence"/>
</dbReference>
<dbReference type="InterPro" id="IPR036397">
    <property type="entry name" value="RNaseH_sf"/>
</dbReference>
<evidence type="ECO:0000259" key="1">
    <source>
        <dbReference type="PROSITE" id="PS50994"/>
    </source>
</evidence>
<dbReference type="EMBL" id="QJKJ01000500">
    <property type="protein sequence ID" value="RDY12271.1"/>
    <property type="molecule type" value="Genomic_DNA"/>
</dbReference>
<name>A0A371IB47_MUCPR</name>
<dbReference type="AlphaFoldDB" id="A0A371IB47"/>
<dbReference type="SUPFAM" id="SSF53098">
    <property type="entry name" value="Ribonuclease H-like"/>
    <property type="match status" value="1"/>
</dbReference>
<protein>
    <recommendedName>
        <fullName evidence="1">Integrase catalytic domain-containing protein</fullName>
    </recommendedName>
</protein>
<dbReference type="GO" id="GO:0003676">
    <property type="term" value="F:nucleic acid binding"/>
    <property type="evidence" value="ECO:0007669"/>
    <property type="project" value="InterPro"/>
</dbReference>
<evidence type="ECO:0000313" key="3">
    <source>
        <dbReference type="Proteomes" id="UP000257109"/>
    </source>
</evidence>
<gene>
    <name evidence="2" type="ORF">CR513_02971</name>
</gene>
<sequence length="140" mass="16476">MVLGQWVLMTHDTRKVMFEDLQPKSGKYVTFVKESFKSKNVFSTSRPLELLHIDLFGPTITTFVNGKRYGLVVMDMGYVPYKHRSFRVFSIFCKRIQNEKGINITLFRSDHGGEFENKNFQQFYEDHGIFHNFLAPRTPQ</sequence>
<accession>A0A371IB47</accession>
<dbReference type="Gene3D" id="3.30.420.10">
    <property type="entry name" value="Ribonuclease H-like superfamily/Ribonuclease H"/>
    <property type="match status" value="1"/>
</dbReference>
<dbReference type="STRING" id="157652.A0A371IB47"/>
<proteinExistence type="predicted"/>
<keyword evidence="3" id="KW-1185">Reference proteome</keyword>
<organism evidence="2 3">
    <name type="scientific">Mucuna pruriens</name>
    <name type="common">Velvet bean</name>
    <name type="synonym">Dolichos pruriens</name>
    <dbReference type="NCBI Taxonomy" id="157652"/>
    <lineage>
        <taxon>Eukaryota</taxon>
        <taxon>Viridiplantae</taxon>
        <taxon>Streptophyta</taxon>
        <taxon>Embryophyta</taxon>
        <taxon>Tracheophyta</taxon>
        <taxon>Spermatophyta</taxon>
        <taxon>Magnoliopsida</taxon>
        <taxon>eudicotyledons</taxon>
        <taxon>Gunneridae</taxon>
        <taxon>Pentapetalae</taxon>
        <taxon>rosids</taxon>
        <taxon>fabids</taxon>
        <taxon>Fabales</taxon>
        <taxon>Fabaceae</taxon>
        <taxon>Papilionoideae</taxon>
        <taxon>50 kb inversion clade</taxon>
        <taxon>NPAAA clade</taxon>
        <taxon>indigoferoid/millettioid clade</taxon>
        <taxon>Phaseoleae</taxon>
        <taxon>Mucuna</taxon>
    </lineage>
</organism>